<evidence type="ECO:0000259" key="7">
    <source>
        <dbReference type="Pfam" id="PF00394"/>
    </source>
</evidence>
<dbReference type="PROSITE" id="PS00080">
    <property type="entry name" value="MULTICOPPER_OXIDASE2"/>
    <property type="match status" value="1"/>
</dbReference>
<dbReference type="GO" id="GO:0005507">
    <property type="term" value="F:copper ion binding"/>
    <property type="evidence" value="ECO:0007669"/>
    <property type="project" value="InterPro"/>
</dbReference>
<evidence type="ECO:0000256" key="4">
    <source>
        <dbReference type="ARBA" id="ARBA00023002"/>
    </source>
</evidence>
<dbReference type="InterPro" id="IPR001117">
    <property type="entry name" value="Cu-oxidase_2nd"/>
</dbReference>
<evidence type="ECO:0000256" key="1">
    <source>
        <dbReference type="ARBA" id="ARBA00010609"/>
    </source>
</evidence>
<dbReference type="InterPro" id="IPR033138">
    <property type="entry name" value="Cu_oxidase_CS"/>
</dbReference>
<dbReference type="GO" id="GO:0010106">
    <property type="term" value="P:cellular response to iron ion starvation"/>
    <property type="evidence" value="ECO:0007669"/>
    <property type="project" value="TreeGrafter"/>
</dbReference>
<evidence type="ECO:0000313" key="11">
    <source>
        <dbReference type="Proteomes" id="UP000799757"/>
    </source>
</evidence>
<sequence>MFRLLLLGACASLSLAKTVVYHFDIDWVSAAPDGFVRPVIGINGEWPIPTIEVDLGDTVVVHAKNSLCNQTTSLHFHGMAQKGANAYDGAVGVAQCPISPGESFTYNFTASPAGTHWYHSHDKGQYPDGLRGKMIVHDWEWEDSLEIDEQIYLSVSDWYHSEQPVLIEQYLSPENREGRIPPPDSILFNDARDGPTLYFEPRKRYLIRLVSTSALVCTHFHIDGHNFTVVAVDGVQTHPELAHTILICSGQSYDMIVTGKEDATTSFQWIAKMSTDMMTHSGPSEDLLSVIGRAGYDLDDVDDTSDSSSPNVSPQWSPTAFLNDMTLKPLDDTPLLTPVDQEIRLSTNQTYYEGIGTRIGLGYSPWTEPKVPSFYTALSTGDAASDAATYGPGVDPWVLRSNNIVQIYMENPQQWPHPMHLHGHYFQVVARGIGVWDRNEDSLPEIPMMRDTVVIPPWGFFVLRFRADNPGVWFFHCHMDLHLMGGMASTFIEAPQTLQEQQTIPPGGADLCARNGRCSFGNCACQSGNISAKAAEDECNTIFNSPVPNGAMISWDGSL</sequence>
<evidence type="ECO:0000313" key="10">
    <source>
        <dbReference type="EMBL" id="KAF2787450.1"/>
    </source>
</evidence>
<keyword evidence="11" id="KW-1185">Reference proteome</keyword>
<evidence type="ECO:0000256" key="2">
    <source>
        <dbReference type="ARBA" id="ARBA00022723"/>
    </source>
</evidence>
<evidence type="ECO:0000256" key="5">
    <source>
        <dbReference type="ARBA" id="ARBA00023008"/>
    </source>
</evidence>
<protein>
    <submittedName>
        <fullName evidence="10">Multicopper oxidase</fullName>
    </submittedName>
</protein>
<keyword evidence="2" id="KW-0479">Metal-binding</keyword>
<dbReference type="PANTHER" id="PTHR11709">
    <property type="entry name" value="MULTI-COPPER OXIDASE"/>
    <property type="match status" value="1"/>
</dbReference>
<dbReference type="CDD" id="cd13877">
    <property type="entry name" value="CuRO_2_Fet3p_like"/>
    <property type="match status" value="1"/>
</dbReference>
<keyword evidence="5" id="KW-0186">Copper</keyword>
<feature type="signal peptide" evidence="6">
    <location>
        <begin position="1"/>
        <end position="16"/>
    </location>
</feature>
<comment type="similarity">
    <text evidence="1">Belongs to the multicopper oxidase family.</text>
</comment>
<dbReference type="InterPro" id="IPR044130">
    <property type="entry name" value="CuRO_2_Fet3-like"/>
</dbReference>
<gene>
    <name evidence="10" type="ORF">K505DRAFT_316676</name>
</gene>
<dbReference type="InterPro" id="IPR011707">
    <property type="entry name" value="Cu-oxidase-like_N"/>
</dbReference>
<dbReference type="AlphaFoldDB" id="A0A6A6WTG2"/>
<dbReference type="Pfam" id="PF07732">
    <property type="entry name" value="Cu-oxidase_3"/>
    <property type="match status" value="1"/>
</dbReference>
<feature type="domain" description="Plastocyanin-like" evidence="8">
    <location>
        <begin position="367"/>
        <end position="496"/>
    </location>
</feature>
<dbReference type="OrthoDB" id="2121828at2759"/>
<dbReference type="Proteomes" id="UP000799757">
    <property type="component" value="Unassembled WGS sequence"/>
</dbReference>
<dbReference type="Pfam" id="PF07731">
    <property type="entry name" value="Cu-oxidase_2"/>
    <property type="match status" value="1"/>
</dbReference>
<keyword evidence="3 6" id="KW-0732">Signal</keyword>
<evidence type="ECO:0000256" key="3">
    <source>
        <dbReference type="ARBA" id="ARBA00022729"/>
    </source>
</evidence>
<reference evidence="10" key="1">
    <citation type="journal article" date="2020" name="Stud. Mycol.">
        <title>101 Dothideomycetes genomes: a test case for predicting lifestyles and emergence of pathogens.</title>
        <authorList>
            <person name="Haridas S."/>
            <person name="Albert R."/>
            <person name="Binder M."/>
            <person name="Bloem J."/>
            <person name="Labutti K."/>
            <person name="Salamov A."/>
            <person name="Andreopoulos B."/>
            <person name="Baker S."/>
            <person name="Barry K."/>
            <person name="Bills G."/>
            <person name="Bluhm B."/>
            <person name="Cannon C."/>
            <person name="Castanera R."/>
            <person name="Culley D."/>
            <person name="Daum C."/>
            <person name="Ezra D."/>
            <person name="Gonzalez J."/>
            <person name="Henrissat B."/>
            <person name="Kuo A."/>
            <person name="Liang C."/>
            <person name="Lipzen A."/>
            <person name="Lutzoni F."/>
            <person name="Magnuson J."/>
            <person name="Mondo S."/>
            <person name="Nolan M."/>
            <person name="Ohm R."/>
            <person name="Pangilinan J."/>
            <person name="Park H.-J."/>
            <person name="Ramirez L."/>
            <person name="Alfaro M."/>
            <person name="Sun H."/>
            <person name="Tritt A."/>
            <person name="Yoshinaga Y."/>
            <person name="Zwiers L.-H."/>
            <person name="Turgeon B."/>
            <person name="Goodwin S."/>
            <person name="Spatafora J."/>
            <person name="Crous P."/>
            <person name="Grigoriev I."/>
        </authorList>
    </citation>
    <scope>NUCLEOTIDE SEQUENCE</scope>
    <source>
        <strain evidence="10">CBS 109.77</strain>
    </source>
</reference>
<evidence type="ECO:0000259" key="8">
    <source>
        <dbReference type="Pfam" id="PF07731"/>
    </source>
</evidence>
<dbReference type="InterPro" id="IPR011706">
    <property type="entry name" value="Cu-oxidase_C"/>
</dbReference>
<evidence type="ECO:0000256" key="6">
    <source>
        <dbReference type="SAM" id="SignalP"/>
    </source>
</evidence>
<feature type="chain" id="PRO_5025427771" evidence="6">
    <location>
        <begin position="17"/>
        <end position="559"/>
    </location>
</feature>
<proteinExistence type="inferred from homology"/>
<dbReference type="GO" id="GO:0004322">
    <property type="term" value="F:ferroxidase activity"/>
    <property type="evidence" value="ECO:0007669"/>
    <property type="project" value="TreeGrafter"/>
</dbReference>
<dbReference type="PROSITE" id="PS00079">
    <property type="entry name" value="MULTICOPPER_OXIDASE1"/>
    <property type="match status" value="1"/>
</dbReference>
<evidence type="ECO:0000259" key="9">
    <source>
        <dbReference type="Pfam" id="PF07732"/>
    </source>
</evidence>
<dbReference type="SUPFAM" id="SSF49503">
    <property type="entry name" value="Cupredoxins"/>
    <property type="match status" value="3"/>
</dbReference>
<name>A0A6A6WTG2_9PLEO</name>
<keyword evidence="4" id="KW-0560">Oxidoreductase</keyword>
<accession>A0A6A6WTG2</accession>
<dbReference type="GO" id="GO:0033573">
    <property type="term" value="C:high-affinity iron permease complex"/>
    <property type="evidence" value="ECO:0007669"/>
    <property type="project" value="TreeGrafter"/>
</dbReference>
<dbReference type="EMBL" id="MU002318">
    <property type="protein sequence ID" value="KAF2787450.1"/>
    <property type="molecule type" value="Genomic_DNA"/>
</dbReference>
<dbReference type="InterPro" id="IPR008972">
    <property type="entry name" value="Cupredoxin"/>
</dbReference>
<dbReference type="CDD" id="cd13851">
    <property type="entry name" value="CuRO_1_Fet3p"/>
    <property type="match status" value="1"/>
</dbReference>
<dbReference type="PANTHER" id="PTHR11709:SF361">
    <property type="entry name" value="IRON TRANSPORT MULTICOPPER OXIDASE FET3"/>
    <property type="match status" value="1"/>
</dbReference>
<feature type="domain" description="Plastocyanin-like" evidence="9">
    <location>
        <begin position="26"/>
        <end position="138"/>
    </location>
</feature>
<dbReference type="GO" id="GO:0033215">
    <property type="term" value="P:reductive iron assimilation"/>
    <property type="evidence" value="ECO:0007669"/>
    <property type="project" value="TreeGrafter"/>
</dbReference>
<dbReference type="Pfam" id="PF00394">
    <property type="entry name" value="Cu-oxidase"/>
    <property type="match status" value="1"/>
</dbReference>
<organism evidence="10 11">
    <name type="scientific">Melanomma pulvis-pyrius CBS 109.77</name>
    <dbReference type="NCBI Taxonomy" id="1314802"/>
    <lineage>
        <taxon>Eukaryota</taxon>
        <taxon>Fungi</taxon>
        <taxon>Dikarya</taxon>
        <taxon>Ascomycota</taxon>
        <taxon>Pezizomycotina</taxon>
        <taxon>Dothideomycetes</taxon>
        <taxon>Pleosporomycetidae</taxon>
        <taxon>Pleosporales</taxon>
        <taxon>Melanommataceae</taxon>
        <taxon>Melanomma</taxon>
    </lineage>
</organism>
<feature type="domain" description="Plastocyanin-like" evidence="7">
    <location>
        <begin position="150"/>
        <end position="272"/>
    </location>
</feature>
<dbReference type="Gene3D" id="2.60.40.420">
    <property type="entry name" value="Cupredoxins - blue copper proteins"/>
    <property type="match status" value="3"/>
</dbReference>
<dbReference type="InterPro" id="IPR045087">
    <property type="entry name" value="Cu-oxidase_fam"/>
</dbReference>
<dbReference type="InterPro" id="IPR002355">
    <property type="entry name" value="Cu_oxidase_Cu_BS"/>
</dbReference>